<dbReference type="PROSITE" id="PS51257">
    <property type="entry name" value="PROKAR_LIPOPROTEIN"/>
    <property type="match status" value="1"/>
</dbReference>
<evidence type="ECO:0000313" key="5">
    <source>
        <dbReference type="Proteomes" id="UP001610104"/>
    </source>
</evidence>
<protein>
    <submittedName>
        <fullName evidence="4">Ice-binding family protein</fullName>
    </submittedName>
</protein>
<dbReference type="EMBL" id="JBAWKC010000003">
    <property type="protein sequence ID" value="MFH6769335.1"/>
    <property type="molecule type" value="Genomic_DNA"/>
</dbReference>
<comment type="caution">
    <text evidence="4">The sequence shown here is derived from an EMBL/GenBank/DDBJ whole genome shotgun (WGS) entry which is preliminary data.</text>
</comment>
<evidence type="ECO:0000256" key="1">
    <source>
        <dbReference type="ARBA" id="ARBA00005445"/>
    </source>
</evidence>
<dbReference type="Gene3D" id="2.60.40.1220">
    <property type="match status" value="1"/>
</dbReference>
<name>A0ABW7MRW6_9FLAO</name>
<dbReference type="Pfam" id="PF11999">
    <property type="entry name" value="Ice_binding"/>
    <property type="match status" value="1"/>
</dbReference>
<sequence>MKIKNLLPAFAIAAVVLFTGCSNDDDVVKNLSPTAIVSDPADNEIGVARNKVVSVNFSEEMDPSSINASTFLVKKAGVAIEGNVSYSGTTAKFISSTAFAAETLYTMTITTGAKNLEGTALANNMERSFTTNTNVAGLAVVDLGAAGNYVVLAKTAINNNPTSAITGKMGLSPAATSYITGLSLTDFTGYATSAQVTGQLFAADMASPTPINLTTAVQNMITAYNNAAGRLSPDFLELGTGNIGGKTLSAGLYKWTNTVTIPTDVTISGTADDVWIFQISGDLTMSAAVNITLEGGAKASNIFWQVAGEATFGTTSHFEGIILSMTGITFQTGASFNGRALAQTAVILDGNTVVQPQ</sequence>
<dbReference type="Pfam" id="PF13205">
    <property type="entry name" value="Big_5"/>
    <property type="match status" value="1"/>
</dbReference>
<proteinExistence type="inferred from homology"/>
<comment type="similarity">
    <text evidence="1">Belongs to the ice-binding protein family.</text>
</comment>
<gene>
    <name evidence="4" type="ORF">V8G56_11345</name>
</gene>
<dbReference type="RefSeq" id="WP_395438571.1">
    <property type="nucleotide sequence ID" value="NZ_JBAWKC010000003.1"/>
</dbReference>
<feature type="domain" description="SbsA Ig-like" evidence="3">
    <location>
        <begin position="32"/>
        <end position="131"/>
    </location>
</feature>
<evidence type="ECO:0000259" key="3">
    <source>
        <dbReference type="Pfam" id="PF13205"/>
    </source>
</evidence>
<evidence type="ECO:0000256" key="2">
    <source>
        <dbReference type="ARBA" id="ARBA00022729"/>
    </source>
</evidence>
<dbReference type="InterPro" id="IPR032812">
    <property type="entry name" value="SbsA_Ig"/>
</dbReference>
<dbReference type="InterPro" id="IPR014755">
    <property type="entry name" value="Cu-Rt/internalin_Ig-like"/>
</dbReference>
<keyword evidence="2" id="KW-0732">Signal</keyword>
<accession>A0ABW7MRW6</accession>
<organism evidence="4 5">
    <name type="scientific">Gaetbulibacter aquiaggeris</name>
    <dbReference type="NCBI Taxonomy" id="1735373"/>
    <lineage>
        <taxon>Bacteria</taxon>
        <taxon>Pseudomonadati</taxon>
        <taxon>Bacteroidota</taxon>
        <taxon>Flavobacteriia</taxon>
        <taxon>Flavobacteriales</taxon>
        <taxon>Flavobacteriaceae</taxon>
        <taxon>Gaetbulibacter</taxon>
    </lineage>
</organism>
<keyword evidence="5" id="KW-1185">Reference proteome</keyword>
<dbReference type="Proteomes" id="UP001610104">
    <property type="component" value="Unassembled WGS sequence"/>
</dbReference>
<evidence type="ECO:0000313" key="4">
    <source>
        <dbReference type="EMBL" id="MFH6769335.1"/>
    </source>
</evidence>
<dbReference type="InterPro" id="IPR021884">
    <property type="entry name" value="Ice-bd_prot"/>
</dbReference>
<reference evidence="4 5" key="1">
    <citation type="submission" date="2024-02" db="EMBL/GenBank/DDBJ databases">
        <title>A Gaetbulibacter species isolated from tidal flats and genomic insights of their niches.</title>
        <authorList>
            <person name="Ye Y."/>
        </authorList>
    </citation>
    <scope>NUCLEOTIDE SEQUENCE [LARGE SCALE GENOMIC DNA]</scope>
    <source>
        <strain evidence="4 5">KEM-8</strain>
    </source>
</reference>